<dbReference type="EMBL" id="CM042890">
    <property type="protein sequence ID" value="KAI4312187.1"/>
    <property type="molecule type" value="Genomic_DNA"/>
</dbReference>
<evidence type="ECO:0000313" key="2">
    <source>
        <dbReference type="Proteomes" id="UP001057402"/>
    </source>
</evidence>
<keyword evidence="2" id="KW-1185">Reference proteome</keyword>
<accession>A0ACB9LLX2</accession>
<proteinExistence type="predicted"/>
<reference evidence="2" key="1">
    <citation type="journal article" date="2023" name="Front. Plant Sci.">
        <title>Chromosomal-level genome assembly of Melastoma candidum provides insights into trichome evolution.</title>
        <authorList>
            <person name="Zhong Y."/>
            <person name="Wu W."/>
            <person name="Sun C."/>
            <person name="Zou P."/>
            <person name="Liu Y."/>
            <person name="Dai S."/>
            <person name="Zhou R."/>
        </authorList>
    </citation>
    <scope>NUCLEOTIDE SEQUENCE [LARGE SCALE GENOMIC DNA]</scope>
</reference>
<comment type="caution">
    <text evidence="1">The sequence shown here is derived from an EMBL/GenBank/DDBJ whole genome shotgun (WGS) entry which is preliminary data.</text>
</comment>
<sequence length="133" mass="15122">MASDYVEEKHLLLSGPNVCSYLRLIFVSPSLVSFFVFGGQCPVNASTRWSRRQVSVFLYIFAKTILIFVAGAINYGERIRALYLASLENLKKNIIKTEKRLGNNIPERIIKWLIIDAVPDLEECNKARDLPTT</sequence>
<evidence type="ECO:0000313" key="1">
    <source>
        <dbReference type="EMBL" id="KAI4312187.1"/>
    </source>
</evidence>
<dbReference type="Proteomes" id="UP001057402">
    <property type="component" value="Chromosome 11"/>
</dbReference>
<gene>
    <name evidence="1" type="ORF">MLD38_037027</name>
</gene>
<organism evidence="1 2">
    <name type="scientific">Melastoma candidum</name>
    <dbReference type="NCBI Taxonomy" id="119954"/>
    <lineage>
        <taxon>Eukaryota</taxon>
        <taxon>Viridiplantae</taxon>
        <taxon>Streptophyta</taxon>
        <taxon>Embryophyta</taxon>
        <taxon>Tracheophyta</taxon>
        <taxon>Spermatophyta</taxon>
        <taxon>Magnoliopsida</taxon>
        <taxon>eudicotyledons</taxon>
        <taxon>Gunneridae</taxon>
        <taxon>Pentapetalae</taxon>
        <taxon>rosids</taxon>
        <taxon>malvids</taxon>
        <taxon>Myrtales</taxon>
        <taxon>Melastomataceae</taxon>
        <taxon>Melastomatoideae</taxon>
        <taxon>Melastomateae</taxon>
        <taxon>Melastoma</taxon>
    </lineage>
</organism>
<protein>
    <submittedName>
        <fullName evidence="1">Uncharacterized protein</fullName>
    </submittedName>
</protein>
<name>A0ACB9LLX2_9MYRT</name>